<dbReference type="GO" id="GO:0005509">
    <property type="term" value="F:calcium ion binding"/>
    <property type="evidence" value="ECO:0007669"/>
    <property type="project" value="InterPro"/>
</dbReference>
<comment type="subcellular location">
    <subcellularLocation>
        <location evidence="1">Secreted</location>
    </subcellularLocation>
</comment>
<dbReference type="Pfam" id="PF00353">
    <property type="entry name" value="HemolysinCabind"/>
    <property type="match status" value="1"/>
</dbReference>
<organism evidence="3 4">
    <name type="scientific">Actinomadura litoris</name>
    <dbReference type="NCBI Taxonomy" id="2678616"/>
    <lineage>
        <taxon>Bacteria</taxon>
        <taxon>Bacillati</taxon>
        <taxon>Actinomycetota</taxon>
        <taxon>Actinomycetes</taxon>
        <taxon>Streptosporangiales</taxon>
        <taxon>Thermomonosporaceae</taxon>
        <taxon>Actinomadura</taxon>
    </lineage>
</organism>
<dbReference type="GO" id="GO:0005576">
    <property type="term" value="C:extracellular region"/>
    <property type="evidence" value="ECO:0007669"/>
    <property type="project" value="UniProtKB-SubCell"/>
</dbReference>
<dbReference type="Proteomes" id="UP000432015">
    <property type="component" value="Unassembled WGS sequence"/>
</dbReference>
<proteinExistence type="predicted"/>
<name>A0A7K1KTA8_9ACTN</name>
<dbReference type="InterPro" id="IPR001343">
    <property type="entry name" value="Hemolysn_Ca-bd"/>
</dbReference>
<keyword evidence="4" id="KW-1185">Reference proteome</keyword>
<keyword evidence="2" id="KW-0964">Secreted</keyword>
<accession>A0A7K1KTA8</accession>
<evidence type="ECO:0000256" key="2">
    <source>
        <dbReference type="ARBA" id="ARBA00022525"/>
    </source>
</evidence>
<evidence type="ECO:0000313" key="3">
    <source>
        <dbReference type="EMBL" id="MUN35237.1"/>
    </source>
</evidence>
<dbReference type="SUPFAM" id="SSF51120">
    <property type="entry name" value="beta-Roll"/>
    <property type="match status" value="1"/>
</dbReference>
<comment type="caution">
    <text evidence="3">The sequence shown here is derived from an EMBL/GenBank/DDBJ whole genome shotgun (WGS) entry which is preliminary data.</text>
</comment>
<reference evidence="3 4" key="1">
    <citation type="submission" date="2019-11" db="EMBL/GenBank/DDBJ databases">
        <authorList>
            <person name="Cao P."/>
        </authorList>
    </citation>
    <scope>NUCLEOTIDE SEQUENCE [LARGE SCALE GENOMIC DNA]</scope>
    <source>
        <strain evidence="3 4">NEAU-AAG5</strain>
    </source>
</reference>
<dbReference type="PANTHER" id="PTHR38340">
    <property type="entry name" value="S-LAYER PROTEIN"/>
    <property type="match status" value="1"/>
</dbReference>
<dbReference type="PROSITE" id="PS00330">
    <property type="entry name" value="HEMOLYSIN_CALCIUM"/>
    <property type="match status" value="3"/>
</dbReference>
<dbReference type="InterPro" id="IPR011049">
    <property type="entry name" value="Serralysin-like_metalloprot_C"/>
</dbReference>
<dbReference type="PANTHER" id="PTHR38340:SF1">
    <property type="entry name" value="S-LAYER PROTEIN"/>
    <property type="match status" value="1"/>
</dbReference>
<gene>
    <name evidence="3" type="ORF">GNZ18_01260</name>
</gene>
<evidence type="ECO:0000313" key="4">
    <source>
        <dbReference type="Proteomes" id="UP000432015"/>
    </source>
</evidence>
<sequence length="157" mass="15563">MTATVPAGAGADNIWVVNGNVVSAQAGDDRIFLDQVTDGPFPSDAVTCGDNGDDWIGSYLAQPSGSIAARGGTGADTLLGGTAGDFLNGNAGTDNLIGNDGDDRLKGEDGNDNLWGGDGNDFIDGGAGNDIIDGGPGVDTCVGGDGSAYTVNCEIVY</sequence>
<protein>
    <submittedName>
        <fullName evidence="3">Calcium-binding protein</fullName>
    </submittedName>
</protein>
<dbReference type="PRINTS" id="PR00313">
    <property type="entry name" value="CABNDNGRPT"/>
</dbReference>
<dbReference type="EMBL" id="WOFH01000001">
    <property type="protein sequence ID" value="MUN35237.1"/>
    <property type="molecule type" value="Genomic_DNA"/>
</dbReference>
<dbReference type="AlphaFoldDB" id="A0A7K1KTA8"/>
<evidence type="ECO:0000256" key="1">
    <source>
        <dbReference type="ARBA" id="ARBA00004613"/>
    </source>
</evidence>
<dbReference type="InterPro" id="IPR018511">
    <property type="entry name" value="Hemolysin-typ_Ca-bd_CS"/>
</dbReference>
<dbReference type="Gene3D" id="2.150.10.10">
    <property type="entry name" value="Serralysin-like metalloprotease, C-terminal"/>
    <property type="match status" value="1"/>
</dbReference>
<dbReference type="InterPro" id="IPR050557">
    <property type="entry name" value="RTX_toxin/Mannuronan_C5-epim"/>
</dbReference>